<dbReference type="GO" id="GO:0008194">
    <property type="term" value="F:UDP-glycosyltransferase activity"/>
    <property type="evidence" value="ECO:0007669"/>
    <property type="project" value="InterPro"/>
</dbReference>
<name>A0A7K0CDS1_9ACTN</name>
<gene>
    <name evidence="6" type="primary">eryCIII</name>
    <name evidence="6" type="ORF">SRB5_17200</name>
</gene>
<feature type="domain" description="Erythromycin biosynthesis protein CIII-like C-terminal" evidence="4">
    <location>
        <begin position="246"/>
        <end position="386"/>
    </location>
</feature>
<evidence type="ECO:0000313" key="6">
    <source>
        <dbReference type="EMBL" id="MQY11601.1"/>
    </source>
</evidence>
<keyword evidence="3 6" id="KW-0808">Transferase</keyword>
<feature type="domain" description="Erythromycin biosynthesis protein CIII-like N-terminal" evidence="5">
    <location>
        <begin position="22"/>
        <end position="228"/>
    </location>
</feature>
<dbReference type="InterPro" id="IPR048284">
    <property type="entry name" value="EryCIII-like_N"/>
</dbReference>
<keyword evidence="7" id="KW-1185">Reference proteome</keyword>
<dbReference type="Gene3D" id="3.40.50.2000">
    <property type="entry name" value="Glycogen Phosphorylase B"/>
    <property type="match status" value="2"/>
</dbReference>
<comment type="caution">
    <text evidence="6">The sequence shown here is derived from an EMBL/GenBank/DDBJ whole genome shotgun (WGS) entry which is preliminary data.</text>
</comment>
<comment type="similarity">
    <text evidence="1">Belongs to the glycosyltransferase 28 family.</text>
</comment>
<evidence type="ECO:0000313" key="7">
    <source>
        <dbReference type="Proteomes" id="UP000466345"/>
    </source>
</evidence>
<dbReference type="Pfam" id="PF21036">
    <property type="entry name" value="EryCIII-like_N"/>
    <property type="match status" value="1"/>
</dbReference>
<accession>A0A7K0CDS1</accession>
<dbReference type="GO" id="GO:0016758">
    <property type="term" value="F:hexosyltransferase activity"/>
    <property type="evidence" value="ECO:0007669"/>
    <property type="project" value="UniProtKB-ARBA"/>
</dbReference>
<reference evidence="6 7" key="1">
    <citation type="submission" date="2019-10" db="EMBL/GenBank/DDBJ databases">
        <title>Streptomyces smaragdinus sp. nov. and Streptomyces fabii sp. nov., isolated from the gut of fungus growing-termite Macrotermes natalensis.</title>
        <authorList>
            <person name="Schwitalla J."/>
            <person name="Benndorf R."/>
            <person name="Martin K."/>
            <person name="De Beer W."/>
            <person name="Kaster A.-K."/>
            <person name="Vollmers J."/>
            <person name="Poulsen M."/>
            <person name="Beemelmanns C."/>
        </authorList>
    </citation>
    <scope>NUCLEOTIDE SEQUENCE [LARGE SCALE GENOMIC DNA]</scope>
    <source>
        <strain evidence="6 7">RB5</strain>
    </source>
</reference>
<proteinExistence type="inferred from homology"/>
<dbReference type="Pfam" id="PF06722">
    <property type="entry name" value="EryCIII-like_C"/>
    <property type="match status" value="1"/>
</dbReference>
<dbReference type="EMBL" id="WEGJ01000004">
    <property type="protein sequence ID" value="MQY11601.1"/>
    <property type="molecule type" value="Genomic_DNA"/>
</dbReference>
<keyword evidence="2 6" id="KW-0328">Glycosyltransferase</keyword>
<sequence>MRVLFTTWAWPSHLYALVPLAWAMRSAGHEVLVTSQPELTGEMRRTGLPFRAAGRDVDAAELVRGYVLPSSDGPDLGERAPAGATPNGRGPRALQMFHAHADAMTDDLVDLAREWRPDLIVYEPTTLAGPLAAAAVGVPAVRVLFGTDLMVRAAPMLPQVLAPVARRHGIADFDPLGAVTVDPCPPGFQVPDDHPRRTVRYVPYNGAGAAHAAPAAPAGTRRVVVTWGHTMAKLHPGLFLAGRAAAAVHDADTEVVLAVSAAQLPLLDGLPAGVRVVTDTPLHQLVPGADLVVAHGGAGTVLTALDAGVPLLLVPQLPDHSRHTGRVVATGAGESLKRDEASPHRLRELAHTLLAPGAPQRAAARRLRELIHAQPTPSDIVRDLEKVPV</sequence>
<dbReference type="OrthoDB" id="3863369at2"/>
<dbReference type="GO" id="GO:0017000">
    <property type="term" value="P:antibiotic biosynthetic process"/>
    <property type="evidence" value="ECO:0007669"/>
    <property type="project" value="UniProtKB-ARBA"/>
</dbReference>
<dbReference type="PANTHER" id="PTHR48050">
    <property type="entry name" value="STEROL 3-BETA-GLUCOSYLTRANSFERASE"/>
    <property type="match status" value="1"/>
</dbReference>
<dbReference type="InterPro" id="IPR002213">
    <property type="entry name" value="UDP_glucos_trans"/>
</dbReference>
<evidence type="ECO:0000256" key="3">
    <source>
        <dbReference type="ARBA" id="ARBA00022679"/>
    </source>
</evidence>
<evidence type="ECO:0000256" key="2">
    <source>
        <dbReference type="ARBA" id="ARBA00022676"/>
    </source>
</evidence>
<evidence type="ECO:0000256" key="1">
    <source>
        <dbReference type="ARBA" id="ARBA00006962"/>
    </source>
</evidence>
<dbReference type="CDD" id="cd03784">
    <property type="entry name" value="GT1_Gtf-like"/>
    <property type="match status" value="1"/>
</dbReference>
<dbReference type="EC" id="2.4.1.278" evidence="6"/>
<evidence type="ECO:0000259" key="5">
    <source>
        <dbReference type="Pfam" id="PF21036"/>
    </source>
</evidence>
<dbReference type="Proteomes" id="UP000466345">
    <property type="component" value="Unassembled WGS sequence"/>
</dbReference>
<dbReference type="RefSeq" id="WP_153450911.1">
    <property type="nucleotide sequence ID" value="NZ_WEGJ01000004.1"/>
</dbReference>
<dbReference type="InterPro" id="IPR050426">
    <property type="entry name" value="Glycosyltransferase_28"/>
</dbReference>
<dbReference type="AlphaFoldDB" id="A0A7K0CDS1"/>
<dbReference type="PANTHER" id="PTHR48050:SF13">
    <property type="entry name" value="STEROL 3-BETA-GLUCOSYLTRANSFERASE UGT80A2"/>
    <property type="match status" value="1"/>
</dbReference>
<protein>
    <submittedName>
        <fullName evidence="6">3-alpha-mycarosylerythronolide B desosaminyl transferase</fullName>
        <ecNumber evidence="6">2.4.1.278</ecNumber>
    </submittedName>
</protein>
<dbReference type="SUPFAM" id="SSF53756">
    <property type="entry name" value="UDP-Glycosyltransferase/glycogen phosphorylase"/>
    <property type="match status" value="1"/>
</dbReference>
<evidence type="ECO:0000259" key="4">
    <source>
        <dbReference type="Pfam" id="PF06722"/>
    </source>
</evidence>
<organism evidence="6 7">
    <name type="scientific">Streptomyces smaragdinus</name>
    <dbReference type="NCBI Taxonomy" id="2585196"/>
    <lineage>
        <taxon>Bacteria</taxon>
        <taxon>Bacillati</taxon>
        <taxon>Actinomycetota</taxon>
        <taxon>Actinomycetes</taxon>
        <taxon>Kitasatosporales</taxon>
        <taxon>Streptomycetaceae</taxon>
        <taxon>Streptomyces</taxon>
    </lineage>
</organism>
<dbReference type="InterPro" id="IPR010610">
    <property type="entry name" value="EryCIII-like_C"/>
</dbReference>